<dbReference type="PANTHER" id="PTHR33375">
    <property type="entry name" value="CHROMOSOME-PARTITIONING PROTEIN PARB-RELATED"/>
    <property type="match status" value="1"/>
</dbReference>
<sequence>MSKKLAAKASLIQLPPLARGTDSAGGPAGAARTGLGAARGAGMVGGAAAAPVAPTGVAAAVLAGAAAVSGIDAAVSTGRLADSVTPGLGAPLSPAGGPATGSADAAAGAAVAASAGALGPGGTKAGAMLGEGRPKTAPGSMALFMASQSAAVKEAEDLRQKLRQFDGAQPVRAIDPRRIRPSRWANRHADGLADKAFEELRSDIAANGGNVQPICVRALPAGTADADYELVYGHRRHRACLDLGLSVQAIISEVDDRGLFEAMERENRARKNLSAWEQGMMYRRALDSGLYPSQRKLAEAIGVDLALVSKSLALSRLPDAVIAAFPSPLDVQFRWAQPLGDVLQRDPEGLVARAKQLSAQKGALTARQVLDGLLHQGGLATVRSAPRPEIRIGKAGRGAVLGHDESGRAMLRFDAGVLTAEREQALIEWLQGALGANR</sequence>
<evidence type="ECO:0000256" key="1">
    <source>
        <dbReference type="ARBA" id="ARBA00006295"/>
    </source>
</evidence>
<dbReference type="SUPFAM" id="SSF109709">
    <property type="entry name" value="KorB DNA-binding domain-like"/>
    <property type="match status" value="1"/>
</dbReference>
<dbReference type="InterPro" id="IPR050336">
    <property type="entry name" value="Chromosome_partition/occlusion"/>
</dbReference>
<dbReference type="PANTHER" id="PTHR33375:SF1">
    <property type="entry name" value="CHROMOSOME-PARTITIONING PROTEIN PARB-RELATED"/>
    <property type="match status" value="1"/>
</dbReference>
<evidence type="ECO:0000313" key="3">
    <source>
        <dbReference type="EMBL" id="MEK8026725.1"/>
    </source>
</evidence>
<reference evidence="3 4" key="1">
    <citation type="submission" date="2024-04" db="EMBL/GenBank/DDBJ databases">
        <title>Novel species of the genus Ideonella isolated from streams.</title>
        <authorList>
            <person name="Lu H."/>
        </authorList>
    </citation>
    <scope>NUCLEOTIDE SEQUENCE [LARGE SCALE GENOMIC DNA]</scope>
    <source>
        <strain evidence="3 4">BYS139W</strain>
    </source>
</reference>
<keyword evidence="4" id="KW-1185">Reference proteome</keyword>
<comment type="similarity">
    <text evidence="1">Belongs to the ParB family.</text>
</comment>
<dbReference type="InterPro" id="IPR037972">
    <property type="entry name" value="RepB_N"/>
</dbReference>
<dbReference type="InterPro" id="IPR004437">
    <property type="entry name" value="ParB/RepB/Spo0J"/>
</dbReference>
<dbReference type="Pfam" id="PF18090">
    <property type="entry name" value="SoPB_HTH"/>
    <property type="match status" value="1"/>
</dbReference>
<dbReference type="InterPro" id="IPR036086">
    <property type="entry name" value="ParB/Sulfiredoxin_sf"/>
</dbReference>
<dbReference type="Gene3D" id="3.90.1530.10">
    <property type="entry name" value="Conserved hypothetical protein from pyrococcus furiosus pfu- 392566-001, ParB domain"/>
    <property type="match status" value="1"/>
</dbReference>
<dbReference type="SUPFAM" id="SSF110849">
    <property type="entry name" value="ParB/Sulfiredoxin"/>
    <property type="match status" value="1"/>
</dbReference>
<dbReference type="CDD" id="cd16405">
    <property type="entry name" value="RepB_like_N"/>
    <property type="match status" value="1"/>
</dbReference>
<name>A0ABU9B9Z5_9BURK</name>
<proteinExistence type="inferred from homology"/>
<accession>A0ABU9B9Z5</accession>
<dbReference type="InterPro" id="IPR003115">
    <property type="entry name" value="ParB_N"/>
</dbReference>
<dbReference type="Pfam" id="PF02195">
    <property type="entry name" value="ParB_N"/>
    <property type="match status" value="1"/>
</dbReference>
<dbReference type="NCBIfam" id="TIGR00180">
    <property type="entry name" value="parB_part"/>
    <property type="match status" value="1"/>
</dbReference>
<gene>
    <name evidence="3" type="ORF">AACH11_12205</name>
</gene>
<dbReference type="RefSeq" id="WP_341374507.1">
    <property type="nucleotide sequence ID" value="NZ_JBBUTF010000009.1"/>
</dbReference>
<comment type="caution">
    <text evidence="3">The sequence shown here is derived from an EMBL/GenBank/DDBJ whole genome shotgun (WGS) entry which is preliminary data.</text>
</comment>
<dbReference type="Proteomes" id="UP001368500">
    <property type="component" value="Unassembled WGS sequence"/>
</dbReference>
<dbReference type="Gene3D" id="1.10.10.2830">
    <property type="match status" value="1"/>
</dbReference>
<dbReference type="EMBL" id="JBBUTF010000009">
    <property type="protein sequence ID" value="MEK8026725.1"/>
    <property type="molecule type" value="Genomic_DNA"/>
</dbReference>
<evidence type="ECO:0000313" key="4">
    <source>
        <dbReference type="Proteomes" id="UP001368500"/>
    </source>
</evidence>
<dbReference type="SMART" id="SM00470">
    <property type="entry name" value="ParB"/>
    <property type="match status" value="1"/>
</dbReference>
<organism evidence="3 4">
    <name type="scientific">Pseudaquabacterium rugosum</name>
    <dbReference type="NCBI Taxonomy" id="2984194"/>
    <lineage>
        <taxon>Bacteria</taxon>
        <taxon>Pseudomonadati</taxon>
        <taxon>Pseudomonadota</taxon>
        <taxon>Betaproteobacteria</taxon>
        <taxon>Burkholderiales</taxon>
        <taxon>Sphaerotilaceae</taxon>
        <taxon>Pseudaquabacterium</taxon>
    </lineage>
</organism>
<feature type="domain" description="ParB-like N-terminal" evidence="2">
    <location>
        <begin position="172"/>
        <end position="273"/>
    </location>
</feature>
<protein>
    <submittedName>
        <fullName evidence="3">ParB/RepB/Spo0J family partition protein</fullName>
    </submittedName>
</protein>
<evidence type="ECO:0000259" key="2">
    <source>
        <dbReference type="SMART" id="SM00470"/>
    </source>
</evidence>
<dbReference type="InterPro" id="IPR040873">
    <property type="entry name" value="SoPB_HTH"/>
</dbReference>